<organism evidence="2 3">
    <name type="scientific">Caenimonas koreensis DSM 17982</name>
    <dbReference type="NCBI Taxonomy" id="1121255"/>
    <lineage>
        <taxon>Bacteria</taxon>
        <taxon>Pseudomonadati</taxon>
        <taxon>Pseudomonadota</taxon>
        <taxon>Betaproteobacteria</taxon>
        <taxon>Burkholderiales</taxon>
        <taxon>Comamonadaceae</taxon>
        <taxon>Caenimonas</taxon>
    </lineage>
</organism>
<keyword evidence="1" id="KW-1133">Transmembrane helix</keyword>
<keyword evidence="1" id="KW-0812">Transmembrane</keyword>
<feature type="transmembrane region" description="Helical" evidence="1">
    <location>
        <begin position="143"/>
        <end position="167"/>
    </location>
</feature>
<feature type="transmembrane region" description="Helical" evidence="1">
    <location>
        <begin position="101"/>
        <end position="122"/>
    </location>
</feature>
<accession>A0A844B5L1</accession>
<keyword evidence="1" id="KW-0472">Membrane</keyword>
<protein>
    <submittedName>
        <fullName evidence="2">DUF2938 family protein</fullName>
    </submittedName>
</protein>
<feature type="transmembrane region" description="Helical" evidence="1">
    <location>
        <begin position="12"/>
        <end position="29"/>
    </location>
</feature>
<dbReference type="Proteomes" id="UP000487350">
    <property type="component" value="Unassembled WGS sequence"/>
</dbReference>
<dbReference type="InterPro" id="IPR021329">
    <property type="entry name" value="DUF2938"/>
</dbReference>
<evidence type="ECO:0000313" key="2">
    <source>
        <dbReference type="EMBL" id="MRD46606.1"/>
    </source>
</evidence>
<proteinExistence type="predicted"/>
<keyword evidence="3" id="KW-1185">Reference proteome</keyword>
<reference evidence="2 3" key="1">
    <citation type="submission" date="2019-11" db="EMBL/GenBank/DDBJ databases">
        <title>Caenimonas koreensis gen. nov., sp. nov., isolated from activated sludge.</title>
        <authorList>
            <person name="Seung H.R."/>
        </authorList>
    </citation>
    <scope>NUCLEOTIDE SEQUENCE [LARGE SCALE GENOMIC DNA]</scope>
    <source>
        <strain evidence="2 3">EMB320</strain>
    </source>
</reference>
<dbReference type="Pfam" id="PF11158">
    <property type="entry name" value="DUF2938"/>
    <property type="match status" value="1"/>
</dbReference>
<dbReference type="AlphaFoldDB" id="A0A844B5L1"/>
<evidence type="ECO:0000256" key="1">
    <source>
        <dbReference type="SAM" id="Phobius"/>
    </source>
</evidence>
<feature type="transmembrane region" description="Helical" evidence="1">
    <location>
        <begin position="73"/>
        <end position="95"/>
    </location>
</feature>
<comment type="caution">
    <text evidence="2">The sequence shown here is derived from an EMBL/GenBank/DDBJ whole genome shotgun (WGS) entry which is preliminary data.</text>
</comment>
<sequence>MNSLLDNALRVAAIGAGATAIMDCWLLLLQRLGVPTLNFAMIGRWVGHWRSGVFAHDAIAAARPVRGELAIGWLVHYATGIAFATLLISVVGMAWTEAPTAAPALGIGLVTVLAPWLVMQPAMGAGIASARTKSPAQNRVRSLANHAIFGLGLYLAAFVIAHAITLFNTH</sequence>
<dbReference type="OrthoDB" id="9812539at2"/>
<evidence type="ECO:0000313" key="3">
    <source>
        <dbReference type="Proteomes" id="UP000487350"/>
    </source>
</evidence>
<gene>
    <name evidence="2" type="ORF">GHT07_04915</name>
</gene>
<name>A0A844B5L1_9BURK</name>
<dbReference type="RefSeq" id="WP_153583950.1">
    <property type="nucleotide sequence ID" value="NZ_WJBU01000004.1"/>
</dbReference>
<dbReference type="EMBL" id="WJBU01000004">
    <property type="protein sequence ID" value="MRD46606.1"/>
    <property type="molecule type" value="Genomic_DNA"/>
</dbReference>